<feature type="region of interest" description="Disordered" evidence="4">
    <location>
        <begin position="154"/>
        <end position="214"/>
    </location>
</feature>
<dbReference type="EMBL" id="JANBQB010000154">
    <property type="protein sequence ID" value="KAJ1980760.1"/>
    <property type="molecule type" value="Genomic_DNA"/>
</dbReference>
<evidence type="ECO:0000256" key="2">
    <source>
        <dbReference type="ARBA" id="ARBA00023242"/>
    </source>
</evidence>
<feature type="compositionally biased region" description="Polar residues" evidence="4">
    <location>
        <begin position="112"/>
        <end position="125"/>
    </location>
</feature>
<evidence type="ECO:0000256" key="4">
    <source>
        <dbReference type="SAM" id="MobiDB-lite"/>
    </source>
</evidence>
<feature type="compositionally biased region" description="Polar residues" evidence="4">
    <location>
        <begin position="345"/>
        <end position="361"/>
    </location>
</feature>
<evidence type="ECO:0000259" key="5">
    <source>
        <dbReference type="PROSITE" id="PS50118"/>
    </source>
</evidence>
<accession>A0A9W8E9D8</accession>
<dbReference type="GO" id="GO:0005634">
    <property type="term" value="C:nucleus"/>
    <property type="evidence" value="ECO:0007669"/>
    <property type="project" value="UniProtKB-UniRule"/>
</dbReference>
<keyword evidence="7" id="KW-1185">Reference proteome</keyword>
<dbReference type="GO" id="GO:0010468">
    <property type="term" value="P:regulation of gene expression"/>
    <property type="evidence" value="ECO:0007669"/>
    <property type="project" value="TreeGrafter"/>
</dbReference>
<evidence type="ECO:0000256" key="3">
    <source>
        <dbReference type="PROSITE-ProRule" id="PRU00267"/>
    </source>
</evidence>
<keyword evidence="2 3" id="KW-0539">Nucleus</keyword>
<dbReference type="InterPro" id="IPR009071">
    <property type="entry name" value="HMG_box_dom"/>
</dbReference>
<proteinExistence type="predicted"/>
<gene>
    <name evidence="6" type="ORF">H4R34_002342</name>
</gene>
<keyword evidence="1 3" id="KW-0238">DNA-binding</keyword>
<protein>
    <recommendedName>
        <fullName evidence="5">HMG box domain-containing protein</fullName>
    </recommendedName>
</protein>
<organism evidence="6 7">
    <name type="scientific">Dimargaris verticillata</name>
    <dbReference type="NCBI Taxonomy" id="2761393"/>
    <lineage>
        <taxon>Eukaryota</taxon>
        <taxon>Fungi</taxon>
        <taxon>Fungi incertae sedis</taxon>
        <taxon>Zoopagomycota</taxon>
        <taxon>Kickxellomycotina</taxon>
        <taxon>Dimargaritomycetes</taxon>
        <taxon>Dimargaritales</taxon>
        <taxon>Dimargaritaceae</taxon>
        <taxon>Dimargaris</taxon>
    </lineage>
</organism>
<dbReference type="SUPFAM" id="SSF47095">
    <property type="entry name" value="HMG-box"/>
    <property type="match status" value="1"/>
</dbReference>
<evidence type="ECO:0000256" key="1">
    <source>
        <dbReference type="ARBA" id="ARBA00023125"/>
    </source>
</evidence>
<feature type="region of interest" description="Disordered" evidence="4">
    <location>
        <begin position="295"/>
        <end position="381"/>
    </location>
</feature>
<dbReference type="PANTHER" id="PTHR46040:SF3">
    <property type="entry name" value="HIGH MOBILITY GROUP PROTEIN 2"/>
    <property type="match status" value="1"/>
</dbReference>
<dbReference type="InterPro" id="IPR036910">
    <property type="entry name" value="HMG_box_dom_sf"/>
</dbReference>
<dbReference type="Proteomes" id="UP001151582">
    <property type="component" value="Unassembled WGS sequence"/>
</dbReference>
<dbReference type="PANTHER" id="PTHR46040">
    <property type="entry name" value="HIGH MOBILITY GROUP PROTEIN 2"/>
    <property type="match status" value="1"/>
</dbReference>
<feature type="DNA-binding region" description="HMG box" evidence="3">
    <location>
        <begin position="211"/>
        <end position="277"/>
    </location>
</feature>
<feature type="region of interest" description="Disordered" evidence="4">
    <location>
        <begin position="112"/>
        <end position="138"/>
    </location>
</feature>
<feature type="domain" description="HMG box" evidence="5">
    <location>
        <begin position="211"/>
        <end position="277"/>
    </location>
</feature>
<dbReference type="PROSITE" id="PS50118">
    <property type="entry name" value="HMG_BOX_2"/>
    <property type="match status" value="1"/>
</dbReference>
<evidence type="ECO:0000313" key="7">
    <source>
        <dbReference type="Proteomes" id="UP001151582"/>
    </source>
</evidence>
<dbReference type="OrthoDB" id="1919336at2759"/>
<feature type="compositionally biased region" description="Polar residues" evidence="4">
    <location>
        <begin position="313"/>
        <end position="328"/>
    </location>
</feature>
<dbReference type="Pfam" id="PF00505">
    <property type="entry name" value="HMG_box"/>
    <property type="match status" value="1"/>
</dbReference>
<evidence type="ECO:0000313" key="6">
    <source>
        <dbReference type="EMBL" id="KAJ1980760.1"/>
    </source>
</evidence>
<name>A0A9W8E9D8_9FUNG</name>
<dbReference type="Gene3D" id="1.10.30.10">
    <property type="entry name" value="High mobility group box domain"/>
    <property type="match status" value="1"/>
</dbReference>
<feature type="compositionally biased region" description="Polar residues" evidence="4">
    <location>
        <begin position="157"/>
        <end position="189"/>
    </location>
</feature>
<reference evidence="6" key="1">
    <citation type="submission" date="2022-07" db="EMBL/GenBank/DDBJ databases">
        <title>Phylogenomic reconstructions and comparative analyses of Kickxellomycotina fungi.</title>
        <authorList>
            <person name="Reynolds N.K."/>
            <person name="Stajich J.E."/>
            <person name="Barry K."/>
            <person name="Grigoriev I.V."/>
            <person name="Crous P."/>
            <person name="Smith M.E."/>
        </authorList>
    </citation>
    <scope>NUCLEOTIDE SEQUENCE</scope>
    <source>
        <strain evidence="6">RSA 567</strain>
    </source>
</reference>
<dbReference type="GO" id="GO:0003677">
    <property type="term" value="F:DNA binding"/>
    <property type="evidence" value="ECO:0007669"/>
    <property type="project" value="UniProtKB-UniRule"/>
</dbReference>
<comment type="caution">
    <text evidence="6">The sequence shown here is derived from an EMBL/GenBank/DDBJ whole genome shotgun (WGS) entry which is preliminary data.</text>
</comment>
<dbReference type="SMART" id="SM00398">
    <property type="entry name" value="HMG"/>
    <property type="match status" value="1"/>
</dbReference>
<dbReference type="AlphaFoldDB" id="A0A9W8E9D8"/>
<sequence length="381" mass="42513">MELTVNAVLEAAQLPTRYHRLLKEELTRLSDLLALTEADLADWGLPISHGTRLLDTIARMLGPSPMTFYDTDATHFEPGARGSFPEKSETLTISTLQPGAKLDLTLASEPSYNLHTQPSQESSAGTLLDASPPSVGSQTQLAYTHLRGLSIPELLNPTDTTSPISASSGHTSPTSAVTVQDEGNSSGSEPASPKKTRRSYRRYPKEDVHAPKKPRNAYLTFITEHRSRVKEPDMSFGATAKILGKMWQELDPLMRQHYLDRYDAELKDYERAMAQYKQTPQYQQYQTYYDTFMRTEKKAPRPVGRPRKRPSKEISQQTFQVDLSSVPTINAPPPNRSNMAKALTNVRQPWSISTTISSKPLTKSPRSSPSHSARAEPYSPR</sequence>
<dbReference type="InterPro" id="IPR051965">
    <property type="entry name" value="ChromReg_NeuronalGeneExpr"/>
</dbReference>